<dbReference type="SMART" id="SM00947">
    <property type="entry name" value="Pro_CA"/>
    <property type="match status" value="1"/>
</dbReference>
<dbReference type="AlphaFoldDB" id="A0A0M0K7Q2"/>
<name>A0A0M0K7Q2_9EUKA</name>
<dbReference type="EMBL" id="JWZX01001058">
    <property type="protein sequence ID" value="KOO34896.1"/>
    <property type="molecule type" value="Genomic_DNA"/>
</dbReference>
<feature type="region of interest" description="Disordered" evidence="2">
    <location>
        <begin position="153"/>
        <end position="174"/>
    </location>
</feature>
<feature type="region of interest" description="Disordered" evidence="2">
    <location>
        <begin position="120"/>
        <end position="139"/>
    </location>
</feature>
<reference evidence="4" key="1">
    <citation type="journal article" date="2015" name="PLoS Genet.">
        <title>Genome Sequence and Transcriptome Analyses of Chrysochromulina tobin: Metabolic Tools for Enhanced Algal Fitness in the Prominent Order Prymnesiales (Haptophyceae).</title>
        <authorList>
            <person name="Hovde B.T."/>
            <person name="Deodato C.R."/>
            <person name="Hunsperger H.M."/>
            <person name="Ryken S.A."/>
            <person name="Yost W."/>
            <person name="Jha R.K."/>
            <person name="Patterson J."/>
            <person name="Monnat R.J. Jr."/>
            <person name="Barlow S.B."/>
            <person name="Starkenburg S.R."/>
            <person name="Cattolico R.A."/>
        </authorList>
    </citation>
    <scope>NUCLEOTIDE SEQUENCE</scope>
    <source>
        <strain evidence="4">CCMP291</strain>
    </source>
</reference>
<proteinExistence type="inferred from homology"/>
<dbReference type="SUPFAM" id="SSF53056">
    <property type="entry name" value="beta-carbonic anhydrase, cab"/>
    <property type="match status" value="1"/>
</dbReference>
<comment type="similarity">
    <text evidence="1">Belongs to the beta-class carbonic anhydrase family.</text>
</comment>
<feature type="compositionally biased region" description="Pro residues" evidence="2">
    <location>
        <begin position="82"/>
        <end position="93"/>
    </location>
</feature>
<comment type="caution">
    <text evidence="3">The sequence shown here is derived from an EMBL/GenBank/DDBJ whole genome shotgun (WGS) entry which is preliminary data.</text>
</comment>
<accession>A0A0M0K7Q2</accession>
<organism evidence="3 4">
    <name type="scientific">Chrysochromulina tobinii</name>
    <dbReference type="NCBI Taxonomy" id="1460289"/>
    <lineage>
        <taxon>Eukaryota</taxon>
        <taxon>Haptista</taxon>
        <taxon>Haptophyta</taxon>
        <taxon>Prymnesiophyceae</taxon>
        <taxon>Prymnesiales</taxon>
        <taxon>Chrysochromulinaceae</taxon>
        <taxon>Chrysochromulina</taxon>
    </lineage>
</organism>
<dbReference type="InterPro" id="IPR036874">
    <property type="entry name" value="Carbonic_anhydrase_sf"/>
</dbReference>
<dbReference type="Gene3D" id="3.40.1050.10">
    <property type="entry name" value="Carbonic anhydrase"/>
    <property type="match status" value="1"/>
</dbReference>
<feature type="region of interest" description="Disordered" evidence="2">
    <location>
        <begin position="69"/>
        <end position="110"/>
    </location>
</feature>
<evidence type="ECO:0000256" key="2">
    <source>
        <dbReference type="SAM" id="MobiDB-lite"/>
    </source>
</evidence>
<dbReference type="Proteomes" id="UP000037460">
    <property type="component" value="Unassembled WGS sequence"/>
</dbReference>
<protein>
    <submittedName>
        <fullName evidence="3">Carbonic anhydrase</fullName>
    </submittedName>
</protein>
<dbReference type="InterPro" id="IPR001765">
    <property type="entry name" value="Carbonic_anhydrase"/>
</dbReference>
<dbReference type="Pfam" id="PF00484">
    <property type="entry name" value="Pro_CA"/>
    <property type="match status" value="1"/>
</dbReference>
<dbReference type="GO" id="GO:0008270">
    <property type="term" value="F:zinc ion binding"/>
    <property type="evidence" value="ECO:0007669"/>
    <property type="project" value="InterPro"/>
</dbReference>
<sequence length="381" mass="40649">MVHGTVYNISSGAVKWLGPHPRLQEIVQAEMPMHVWNITPYVRSEAAAPGAEVENIITRLKEGNERFMNGETLSRPQTPAMTPVPLPTVPPPSLGTLQQSGRSNGDRDNSVPMEVEHVTKLEDASTHPPGRGSLGGKLGQMKLTSSASLETLPQFSRARPAGPNGTGTGTGTIGRRVRSTTLMNLLADTPPDSSAIDPFAIILAGAEKNTAVEKIFDVLPGELVVQRSMGFVAGRRNGPLQHSLEYAITRFAPKLLLVLGEADSQVVMKAIAKARGAPPTSHGESILDRVVVSATRAIQQVELDAATSVAGRELKIRHLATELNVLFTIERILKNSAIVRNAVREHGLELQGAILDSSGEVEFIGSHPMQAVLVGGGETPR</sequence>
<keyword evidence="4" id="KW-1185">Reference proteome</keyword>
<gene>
    <name evidence="3" type="ORF">Ctob_010963</name>
</gene>
<evidence type="ECO:0000313" key="3">
    <source>
        <dbReference type="EMBL" id="KOO34896.1"/>
    </source>
</evidence>
<dbReference type="GO" id="GO:0004089">
    <property type="term" value="F:carbonate dehydratase activity"/>
    <property type="evidence" value="ECO:0007669"/>
    <property type="project" value="InterPro"/>
</dbReference>
<evidence type="ECO:0000313" key="4">
    <source>
        <dbReference type="Proteomes" id="UP000037460"/>
    </source>
</evidence>
<evidence type="ECO:0000256" key="1">
    <source>
        <dbReference type="ARBA" id="ARBA00006217"/>
    </source>
</evidence>
<dbReference type="OrthoDB" id="10585631at2759"/>